<comment type="caution">
    <text evidence="1">The sequence shown here is derived from an EMBL/GenBank/DDBJ whole genome shotgun (WGS) entry which is preliminary data.</text>
</comment>
<dbReference type="EMBL" id="MU157981">
    <property type="protein sequence ID" value="KAF9521851.1"/>
    <property type="molecule type" value="Genomic_DNA"/>
</dbReference>
<proteinExistence type="predicted"/>
<dbReference type="OrthoDB" id="3269001at2759"/>
<dbReference type="AlphaFoldDB" id="A0A9P6JHX2"/>
<organism evidence="1 2">
    <name type="scientific">Crepidotus variabilis</name>
    <dbReference type="NCBI Taxonomy" id="179855"/>
    <lineage>
        <taxon>Eukaryota</taxon>
        <taxon>Fungi</taxon>
        <taxon>Dikarya</taxon>
        <taxon>Basidiomycota</taxon>
        <taxon>Agaricomycotina</taxon>
        <taxon>Agaricomycetes</taxon>
        <taxon>Agaricomycetidae</taxon>
        <taxon>Agaricales</taxon>
        <taxon>Agaricineae</taxon>
        <taxon>Crepidotaceae</taxon>
        <taxon>Crepidotus</taxon>
    </lineage>
</organism>
<name>A0A9P6JHX2_9AGAR</name>
<accession>A0A9P6JHX2</accession>
<sequence length="181" mass="19869">MSVVCLSLPADLQYSLENMFLVGVILGPNEPPLTAVSHNLTLVVDLFLEFWDPGVYFSCTTDYPHGCLVECALILVVCNLFAARKLAGCAETGHEYFCSVCNCAQKIHGINTTNYHLWICCTNTECWAASAKFLQSTTAAEQASTFDQTGVCFTELLCLPHFNVARCVVVDSMHNLFLGLI</sequence>
<gene>
    <name evidence="1" type="ORF">CPB83DRAFT_778008</name>
</gene>
<evidence type="ECO:0000313" key="1">
    <source>
        <dbReference type="EMBL" id="KAF9521851.1"/>
    </source>
</evidence>
<keyword evidence="2" id="KW-1185">Reference proteome</keyword>
<evidence type="ECO:0000313" key="2">
    <source>
        <dbReference type="Proteomes" id="UP000807306"/>
    </source>
</evidence>
<protein>
    <submittedName>
        <fullName evidence="1">Uncharacterized protein</fullName>
    </submittedName>
</protein>
<dbReference type="Proteomes" id="UP000807306">
    <property type="component" value="Unassembled WGS sequence"/>
</dbReference>
<reference evidence="1" key="1">
    <citation type="submission" date="2020-11" db="EMBL/GenBank/DDBJ databases">
        <authorList>
            <consortium name="DOE Joint Genome Institute"/>
            <person name="Ahrendt S."/>
            <person name="Riley R."/>
            <person name="Andreopoulos W."/>
            <person name="Labutti K."/>
            <person name="Pangilinan J."/>
            <person name="Ruiz-Duenas F.J."/>
            <person name="Barrasa J.M."/>
            <person name="Sanchez-Garcia M."/>
            <person name="Camarero S."/>
            <person name="Miyauchi S."/>
            <person name="Serrano A."/>
            <person name="Linde D."/>
            <person name="Babiker R."/>
            <person name="Drula E."/>
            <person name="Ayuso-Fernandez I."/>
            <person name="Pacheco R."/>
            <person name="Padilla G."/>
            <person name="Ferreira P."/>
            <person name="Barriuso J."/>
            <person name="Kellner H."/>
            <person name="Castanera R."/>
            <person name="Alfaro M."/>
            <person name="Ramirez L."/>
            <person name="Pisabarro A.G."/>
            <person name="Kuo A."/>
            <person name="Tritt A."/>
            <person name="Lipzen A."/>
            <person name="He G."/>
            <person name="Yan M."/>
            <person name="Ng V."/>
            <person name="Cullen D."/>
            <person name="Martin F."/>
            <person name="Rosso M.-N."/>
            <person name="Henrissat B."/>
            <person name="Hibbett D."/>
            <person name="Martinez A.T."/>
            <person name="Grigoriev I.V."/>
        </authorList>
    </citation>
    <scope>NUCLEOTIDE SEQUENCE</scope>
    <source>
        <strain evidence="1">CBS 506.95</strain>
    </source>
</reference>